<organism evidence="1 2">
    <name type="scientific">Scortum barcoo</name>
    <name type="common">barcoo grunter</name>
    <dbReference type="NCBI Taxonomy" id="214431"/>
    <lineage>
        <taxon>Eukaryota</taxon>
        <taxon>Metazoa</taxon>
        <taxon>Chordata</taxon>
        <taxon>Craniata</taxon>
        <taxon>Vertebrata</taxon>
        <taxon>Euteleostomi</taxon>
        <taxon>Actinopterygii</taxon>
        <taxon>Neopterygii</taxon>
        <taxon>Teleostei</taxon>
        <taxon>Neoteleostei</taxon>
        <taxon>Acanthomorphata</taxon>
        <taxon>Eupercaria</taxon>
        <taxon>Centrarchiformes</taxon>
        <taxon>Terapontoidei</taxon>
        <taxon>Terapontidae</taxon>
        <taxon>Scortum</taxon>
    </lineage>
</organism>
<keyword evidence="2" id="KW-1185">Reference proteome</keyword>
<evidence type="ECO:0000313" key="1">
    <source>
        <dbReference type="EMBL" id="KAI3367591.1"/>
    </source>
</evidence>
<accession>A0ACB8WIM5</accession>
<dbReference type="EMBL" id="CM041539">
    <property type="protein sequence ID" value="KAI3367591.1"/>
    <property type="molecule type" value="Genomic_DNA"/>
</dbReference>
<comment type="caution">
    <text evidence="1">The sequence shown here is derived from an EMBL/GenBank/DDBJ whole genome shotgun (WGS) entry which is preliminary data.</text>
</comment>
<evidence type="ECO:0000313" key="2">
    <source>
        <dbReference type="Proteomes" id="UP000831701"/>
    </source>
</evidence>
<protein>
    <submittedName>
        <fullName evidence="1">Uncharacterized protein</fullName>
    </submittedName>
</protein>
<gene>
    <name evidence="1" type="ORF">L3Q82_026438</name>
</gene>
<feature type="non-terminal residue" evidence="1">
    <location>
        <position position="1"/>
    </location>
</feature>
<name>A0ACB8WIM5_9TELE</name>
<sequence>RGKSRPSHHIHLHLQDARGEHDDPTCFSSARRGDSGGKPVPADPGAPVAAVRTDDDGGDLRQAHGDNTLLPLCAVKIKRDDEICHFKESQALKSCQHAASASEPFWTGNHGDVGHAVMAERGDSWLVVESEHIRLSEQRAINSRYIWVTGMLQLQQADKTLLCKKKRDEGSRGHRGLWGGSLRSLFIHLIGWVPFVAPKSMGAQYSKTTGKDEAAVEKPAEGAAVAAKANGQENGHAKTNGDASPAAEEANKADVQANGSTPTEEAPKKEVEKVEGAEANGETEPAATNGEASAKPEEGTPSTSEDGKQKKKRFSFKKPSFKLSGFSFKKTKKESEEAAAEEGAAAGEQAEGEKAEAEEAPAEEAKSAEGGEEGAKEAAAEEPKAEEEAKAEEAPAAPDAGGEDKPAEASPTEPEAAASPEATAAAE</sequence>
<dbReference type="Proteomes" id="UP000831701">
    <property type="component" value="Chromosome 9"/>
</dbReference>
<proteinExistence type="predicted"/>
<reference evidence="1" key="1">
    <citation type="submission" date="2022-04" db="EMBL/GenBank/DDBJ databases">
        <title>Jade perch genome.</title>
        <authorList>
            <person name="Chao B."/>
        </authorList>
    </citation>
    <scope>NUCLEOTIDE SEQUENCE</scope>
    <source>
        <strain evidence="1">CB-2022</strain>
    </source>
</reference>